<dbReference type="Proteomes" id="UP000237684">
    <property type="component" value="Unassembled WGS sequence"/>
</dbReference>
<dbReference type="SUPFAM" id="SSF53474">
    <property type="entry name" value="alpha/beta-Hydrolases"/>
    <property type="match status" value="1"/>
</dbReference>
<dbReference type="PANTHER" id="PTHR31497">
    <property type="entry name" value="AUTOCRINE PROLIFERATION REPRESSOR PROTEIN A"/>
    <property type="match status" value="1"/>
</dbReference>
<feature type="chain" id="PRO_5015671836" evidence="1">
    <location>
        <begin position="18"/>
        <end position="418"/>
    </location>
</feature>
<gene>
    <name evidence="2" type="ORF">B1R32_11546</name>
</gene>
<dbReference type="InterPro" id="IPR009199">
    <property type="entry name" value="PhoPQ-act_pathogen-rel_PqaA"/>
</dbReference>
<evidence type="ECO:0000313" key="2">
    <source>
        <dbReference type="EMBL" id="PQV63139.1"/>
    </source>
</evidence>
<accession>A0A2S8SQW4</accession>
<keyword evidence="1" id="KW-0732">Signal</keyword>
<sequence length="418" mass="46278">MRFLALFLSFFVAPAFAATSNSSTQPLDAYLKAPSGFAFKVVSQTPLQTRIALTSQLWHGTKWQHEIRIYQPKKLLFPGRAVMQLTTKAFPWDDITGRLAADNIGAPFVSVYDVPNQPLFDRTEDGLFGLSLQKMFETRDPTWSLAFPMAKSATRAMDAVQSWSKTGKAPISKFIVIGFSKRGLAAWLAATDPRVMGLVSIGYNNLNVEKQAPNQLKEWGEYSPLLRAYTRGGLIEQVYSPPGQKLMATWDPYSFLSRINKPKYILDASNNGYWTLDALGLYADKLRGQSNLLYVANAGHYMENAIPSVFASVASWSRSILAGKTLPQAKLIPANNKWRFDAKGANSAQIFYAYSASKDFRETPFSQKMMARATNGSFSASIPAAPLDKSVVAVFAEGTWNGDKLPLKLSSRVLMGQF</sequence>
<keyword evidence="3" id="KW-1185">Reference proteome</keyword>
<organism evidence="2 3">
    <name type="scientific">Abditibacterium utsteinense</name>
    <dbReference type="NCBI Taxonomy" id="1960156"/>
    <lineage>
        <taxon>Bacteria</taxon>
        <taxon>Pseudomonadati</taxon>
        <taxon>Abditibacteriota</taxon>
        <taxon>Abditibacteriia</taxon>
        <taxon>Abditibacteriales</taxon>
        <taxon>Abditibacteriaceae</taxon>
        <taxon>Abditibacterium</taxon>
    </lineage>
</organism>
<feature type="signal peptide" evidence="1">
    <location>
        <begin position="1"/>
        <end position="17"/>
    </location>
</feature>
<dbReference type="Gene3D" id="3.40.50.1820">
    <property type="entry name" value="alpha/beta hydrolase"/>
    <property type="match status" value="1"/>
</dbReference>
<dbReference type="Pfam" id="PF10142">
    <property type="entry name" value="PhoPQ_related"/>
    <property type="match status" value="1"/>
</dbReference>
<dbReference type="PANTHER" id="PTHR31497:SF0">
    <property type="entry name" value="AUTOCRINE PROLIFERATION REPRESSOR PROTEIN A"/>
    <property type="match status" value="1"/>
</dbReference>
<proteinExistence type="predicted"/>
<evidence type="ECO:0000313" key="3">
    <source>
        <dbReference type="Proteomes" id="UP000237684"/>
    </source>
</evidence>
<dbReference type="AlphaFoldDB" id="A0A2S8SQW4"/>
<dbReference type="EMBL" id="NIGF01000015">
    <property type="protein sequence ID" value="PQV63139.1"/>
    <property type="molecule type" value="Genomic_DNA"/>
</dbReference>
<reference evidence="2 3" key="1">
    <citation type="journal article" date="2018" name="Syst. Appl. Microbiol.">
        <title>Abditibacterium utsteinense sp. nov., the first cultivated member of candidate phylum FBP, isolated from ice-free Antarctic soil samples.</title>
        <authorList>
            <person name="Tahon G."/>
            <person name="Tytgat B."/>
            <person name="Lebbe L."/>
            <person name="Carlier A."/>
            <person name="Willems A."/>
        </authorList>
    </citation>
    <scope>NUCLEOTIDE SEQUENCE [LARGE SCALE GENOMIC DNA]</scope>
    <source>
        <strain evidence="2 3">LMG 29911</strain>
    </source>
</reference>
<comment type="caution">
    <text evidence="2">The sequence shown here is derived from an EMBL/GenBank/DDBJ whole genome shotgun (WGS) entry which is preliminary data.</text>
</comment>
<dbReference type="InterPro" id="IPR029058">
    <property type="entry name" value="AB_hydrolase_fold"/>
</dbReference>
<dbReference type="InParanoid" id="A0A2S8SQW4"/>
<evidence type="ECO:0000256" key="1">
    <source>
        <dbReference type="SAM" id="SignalP"/>
    </source>
</evidence>
<name>A0A2S8SQW4_9BACT</name>
<protein>
    <submittedName>
        <fullName evidence="2">PhoPQ-activated pathogenicity-related protein</fullName>
    </submittedName>
</protein>